<feature type="compositionally biased region" description="Basic and acidic residues" evidence="1">
    <location>
        <begin position="115"/>
        <end position="125"/>
    </location>
</feature>
<evidence type="ECO:0000256" key="1">
    <source>
        <dbReference type="SAM" id="MobiDB-lite"/>
    </source>
</evidence>
<gene>
    <name evidence="2" type="ORF">B4N89_20655</name>
</gene>
<comment type="caution">
    <text evidence="2">The sequence shown here is derived from an EMBL/GenBank/DDBJ whole genome shotgun (WGS) entry which is preliminary data.</text>
</comment>
<dbReference type="AlphaFoldDB" id="A0A1T3P1P1"/>
<dbReference type="EMBL" id="MWQN01000001">
    <property type="protein sequence ID" value="OPC83026.1"/>
    <property type="molecule type" value="Genomic_DNA"/>
</dbReference>
<dbReference type="RefSeq" id="WP_078977325.1">
    <property type="nucleotide sequence ID" value="NZ_MWQN01000001.1"/>
</dbReference>
<evidence type="ECO:0000313" key="2">
    <source>
        <dbReference type="EMBL" id="OPC83026.1"/>
    </source>
</evidence>
<name>A0A1T3P1P1_9ACTN</name>
<dbReference type="Proteomes" id="UP000190037">
    <property type="component" value="Unassembled WGS sequence"/>
</dbReference>
<proteinExistence type="predicted"/>
<keyword evidence="3" id="KW-1185">Reference proteome</keyword>
<feature type="region of interest" description="Disordered" evidence="1">
    <location>
        <begin position="99"/>
        <end position="125"/>
    </location>
</feature>
<reference evidence="2 3" key="1">
    <citation type="submission" date="2017-03" db="EMBL/GenBank/DDBJ databases">
        <title>Draft genome sequence of Streptomyces scabrisporus NF3, endophyte isolated from Amphipterygium adstringens.</title>
        <authorList>
            <person name="Vazquez M."/>
            <person name="Ceapa C.D."/>
            <person name="Rodriguez Luna D."/>
            <person name="Sanchez Esquivel S."/>
        </authorList>
    </citation>
    <scope>NUCLEOTIDE SEQUENCE [LARGE SCALE GENOMIC DNA]</scope>
    <source>
        <strain evidence="2 3">NF3</strain>
    </source>
</reference>
<dbReference type="STRING" id="159449.B4N89_20655"/>
<protein>
    <submittedName>
        <fullName evidence="2">Uncharacterized protein</fullName>
    </submittedName>
</protein>
<organism evidence="2 3">
    <name type="scientific">Embleya scabrispora</name>
    <dbReference type="NCBI Taxonomy" id="159449"/>
    <lineage>
        <taxon>Bacteria</taxon>
        <taxon>Bacillati</taxon>
        <taxon>Actinomycetota</taxon>
        <taxon>Actinomycetes</taxon>
        <taxon>Kitasatosporales</taxon>
        <taxon>Streptomycetaceae</taxon>
        <taxon>Embleya</taxon>
    </lineage>
</organism>
<sequence>MARSIVEAIGDQDVTDDIAFNELCERIRKIGREGATHISYLADEIRGLLSELPEHPDADHSSKKRASLIAGHIQSAADAFNTAAVCAARAKSSFSKHMAPELDDAYGTTRPKAAKKPDFKIGGKK</sequence>
<evidence type="ECO:0000313" key="3">
    <source>
        <dbReference type="Proteomes" id="UP000190037"/>
    </source>
</evidence>
<accession>A0A1T3P1P1</accession>